<comment type="caution">
    <text evidence="1">The sequence shown here is derived from an EMBL/GenBank/DDBJ whole genome shotgun (WGS) entry which is preliminary data.</text>
</comment>
<proteinExistence type="predicted"/>
<reference evidence="1 2" key="1">
    <citation type="submission" date="2018-10" db="EMBL/GenBank/DDBJ databases">
        <authorList>
            <person name="Chen X."/>
        </authorList>
    </citation>
    <scope>NUCLEOTIDE SEQUENCE [LARGE SCALE GENOMIC DNA]</scope>
    <source>
        <strain evidence="1 2">YIM 102668</strain>
    </source>
</reference>
<accession>A0A3L9MJ72</accession>
<gene>
    <name evidence="1" type="ORF">EAH69_06020</name>
</gene>
<dbReference type="RefSeq" id="WP_121934284.1">
    <property type="nucleotide sequence ID" value="NZ_RDOJ01000006.1"/>
</dbReference>
<protein>
    <submittedName>
        <fullName evidence="1">Uncharacterized protein</fullName>
    </submittedName>
</protein>
<dbReference type="AlphaFoldDB" id="A0A3L9MJ72"/>
<dbReference type="EMBL" id="RDOJ01000006">
    <property type="protein sequence ID" value="RLZ10699.1"/>
    <property type="molecule type" value="Genomic_DNA"/>
</dbReference>
<evidence type="ECO:0000313" key="2">
    <source>
        <dbReference type="Proteomes" id="UP000275348"/>
    </source>
</evidence>
<evidence type="ECO:0000313" key="1">
    <source>
        <dbReference type="EMBL" id="RLZ10699.1"/>
    </source>
</evidence>
<sequence>MLEDFEAATSKTEAFFIANGIKPFKDDFKEQLLINLGRKFEEDDNRILLVDFIEKYCNERTQMTLKGQNPIKENSLNKYREQGTHIKNYQEYLKRQIYVDEFSYEMYMEFLDVINKIAI</sequence>
<name>A0A3L9MJ72_9FLAO</name>
<dbReference type="Proteomes" id="UP000275348">
    <property type="component" value="Unassembled WGS sequence"/>
</dbReference>
<organism evidence="1 2">
    <name type="scientific">Faecalibacter macacae</name>
    <dbReference type="NCBI Taxonomy" id="1859289"/>
    <lineage>
        <taxon>Bacteria</taxon>
        <taxon>Pseudomonadati</taxon>
        <taxon>Bacteroidota</taxon>
        <taxon>Flavobacteriia</taxon>
        <taxon>Flavobacteriales</taxon>
        <taxon>Weeksellaceae</taxon>
        <taxon>Faecalibacter</taxon>
    </lineage>
</organism>
<keyword evidence="2" id="KW-1185">Reference proteome</keyword>